<organism evidence="1 2">
    <name type="scientific">Triticum urartu</name>
    <name type="common">Red wild einkorn</name>
    <name type="synonym">Crithodium urartu</name>
    <dbReference type="NCBI Taxonomy" id="4572"/>
    <lineage>
        <taxon>Eukaryota</taxon>
        <taxon>Viridiplantae</taxon>
        <taxon>Streptophyta</taxon>
        <taxon>Embryophyta</taxon>
        <taxon>Tracheophyta</taxon>
        <taxon>Spermatophyta</taxon>
        <taxon>Magnoliopsida</taxon>
        <taxon>Liliopsida</taxon>
        <taxon>Poales</taxon>
        <taxon>Poaceae</taxon>
        <taxon>BOP clade</taxon>
        <taxon>Pooideae</taxon>
        <taxon>Triticodae</taxon>
        <taxon>Triticeae</taxon>
        <taxon>Triticinae</taxon>
        <taxon>Triticum</taxon>
    </lineage>
</organism>
<reference evidence="1" key="2">
    <citation type="submission" date="2018-03" db="EMBL/GenBank/DDBJ databases">
        <title>The Triticum urartu genome reveals the dynamic nature of wheat genome evolution.</title>
        <authorList>
            <person name="Ling H."/>
            <person name="Ma B."/>
            <person name="Shi X."/>
            <person name="Liu H."/>
            <person name="Dong L."/>
            <person name="Sun H."/>
            <person name="Cao Y."/>
            <person name="Gao Q."/>
            <person name="Zheng S."/>
            <person name="Li Y."/>
            <person name="Yu Y."/>
            <person name="Du H."/>
            <person name="Qi M."/>
            <person name="Li Y."/>
            <person name="Yu H."/>
            <person name="Cui Y."/>
            <person name="Wang N."/>
            <person name="Chen C."/>
            <person name="Wu H."/>
            <person name="Zhao Y."/>
            <person name="Zhang J."/>
            <person name="Li Y."/>
            <person name="Zhou W."/>
            <person name="Zhang B."/>
            <person name="Hu W."/>
            <person name="Eijk M."/>
            <person name="Tang J."/>
            <person name="Witsenboer H."/>
            <person name="Zhao S."/>
            <person name="Li Z."/>
            <person name="Zhang A."/>
            <person name="Wang D."/>
            <person name="Liang C."/>
        </authorList>
    </citation>
    <scope>NUCLEOTIDE SEQUENCE [LARGE SCALE GENOMIC DNA]</scope>
    <source>
        <strain evidence="1">cv. G1812</strain>
    </source>
</reference>
<sequence length="92" mass="10496">MDHHLNFCHHVVCDPLIRVWWIGADIPPSQQKLHSVSVRRYMIKGVSNTHLYVSSRGNNSLELVAYIFAWSPCPASDGICSRRFSPRAFAFP</sequence>
<evidence type="ECO:0000313" key="2">
    <source>
        <dbReference type="Proteomes" id="UP000015106"/>
    </source>
</evidence>
<accession>A0A8R7TG80</accession>
<protein>
    <submittedName>
        <fullName evidence="1">Uncharacterized protein</fullName>
    </submittedName>
</protein>
<dbReference type="EnsemblPlants" id="TuG1812G0200002441.01.T04">
    <property type="protein sequence ID" value="TuG1812G0200002441.01.T04"/>
    <property type="gene ID" value="TuG1812G0200002441.01"/>
</dbReference>
<dbReference type="Proteomes" id="UP000015106">
    <property type="component" value="Chromosome 2"/>
</dbReference>
<name>A0A8R7TG80_TRIUA</name>
<proteinExistence type="predicted"/>
<dbReference type="Gramene" id="TuG1812G0200002441.01.T04">
    <property type="protein sequence ID" value="TuG1812G0200002441.01.T04"/>
    <property type="gene ID" value="TuG1812G0200002441.01"/>
</dbReference>
<reference evidence="2" key="1">
    <citation type="journal article" date="2013" name="Nature">
        <title>Draft genome of the wheat A-genome progenitor Triticum urartu.</title>
        <authorList>
            <person name="Ling H.Q."/>
            <person name="Zhao S."/>
            <person name="Liu D."/>
            <person name="Wang J."/>
            <person name="Sun H."/>
            <person name="Zhang C."/>
            <person name="Fan H."/>
            <person name="Li D."/>
            <person name="Dong L."/>
            <person name="Tao Y."/>
            <person name="Gao C."/>
            <person name="Wu H."/>
            <person name="Li Y."/>
            <person name="Cui Y."/>
            <person name="Guo X."/>
            <person name="Zheng S."/>
            <person name="Wang B."/>
            <person name="Yu K."/>
            <person name="Liang Q."/>
            <person name="Yang W."/>
            <person name="Lou X."/>
            <person name="Chen J."/>
            <person name="Feng M."/>
            <person name="Jian J."/>
            <person name="Zhang X."/>
            <person name="Luo G."/>
            <person name="Jiang Y."/>
            <person name="Liu J."/>
            <person name="Wang Z."/>
            <person name="Sha Y."/>
            <person name="Zhang B."/>
            <person name="Wu H."/>
            <person name="Tang D."/>
            <person name="Shen Q."/>
            <person name="Xue P."/>
            <person name="Zou S."/>
            <person name="Wang X."/>
            <person name="Liu X."/>
            <person name="Wang F."/>
            <person name="Yang Y."/>
            <person name="An X."/>
            <person name="Dong Z."/>
            <person name="Zhang K."/>
            <person name="Zhang X."/>
            <person name="Luo M.C."/>
            <person name="Dvorak J."/>
            <person name="Tong Y."/>
            <person name="Wang J."/>
            <person name="Yang H."/>
            <person name="Li Z."/>
            <person name="Wang D."/>
            <person name="Zhang A."/>
            <person name="Wang J."/>
        </authorList>
    </citation>
    <scope>NUCLEOTIDE SEQUENCE</scope>
    <source>
        <strain evidence="2">cv. G1812</strain>
    </source>
</reference>
<gene>
    <name evidence="1" type="primary">LOC125536745</name>
</gene>
<keyword evidence="2" id="KW-1185">Reference proteome</keyword>
<reference evidence="1" key="3">
    <citation type="submission" date="2022-06" db="UniProtKB">
        <authorList>
            <consortium name="EnsemblPlants"/>
        </authorList>
    </citation>
    <scope>IDENTIFICATION</scope>
</reference>
<dbReference type="AlphaFoldDB" id="A0A8R7TG80"/>
<evidence type="ECO:0000313" key="1">
    <source>
        <dbReference type="EnsemblPlants" id="TuG1812G0200002441.01.T04"/>
    </source>
</evidence>